<evidence type="ECO:0000313" key="2">
    <source>
        <dbReference type="Proteomes" id="UP000238634"/>
    </source>
</evidence>
<gene>
    <name evidence="1" type="ORF">C7B65_21620</name>
</gene>
<organism evidence="1 2">
    <name type="scientific">Phormidesmis priestleyi ULC007</name>
    <dbReference type="NCBI Taxonomy" id="1920490"/>
    <lineage>
        <taxon>Bacteria</taxon>
        <taxon>Bacillati</taxon>
        <taxon>Cyanobacteriota</taxon>
        <taxon>Cyanophyceae</taxon>
        <taxon>Leptolyngbyales</taxon>
        <taxon>Leptolyngbyaceae</taxon>
        <taxon>Phormidesmis</taxon>
    </lineage>
</organism>
<dbReference type="OrthoDB" id="466093at2"/>
<sequence length="206" mass="23502">MSDRPSILNPNESYSFSQYFDLPFTLEDILAELNCTTEREKLLFSESSAPVNLQDLRRNLDRALRHVSLNNESSRREAIVFPILLEVCEITNNRLNLEYAVVVNEFLKGVIDYYIAAQRNLLVVEAKQADLERGFTQLAVELIAIDRWTRSTAPLLYGVVTDGERWNFGIYDRTAKHVIRDTSVYSVPADLEKLVGILIEILSSST</sequence>
<dbReference type="STRING" id="1920490.GCA_001895925_02438"/>
<evidence type="ECO:0000313" key="1">
    <source>
        <dbReference type="EMBL" id="PSB16415.1"/>
    </source>
</evidence>
<keyword evidence="2" id="KW-1185">Reference proteome</keyword>
<reference evidence="1 2" key="2">
    <citation type="submission" date="2018-03" db="EMBL/GenBank/DDBJ databases">
        <title>The ancient ancestry and fast evolution of plastids.</title>
        <authorList>
            <person name="Moore K.R."/>
            <person name="Magnabosco C."/>
            <person name="Momper L."/>
            <person name="Gold D.A."/>
            <person name="Bosak T."/>
            <person name="Fournier G.P."/>
        </authorList>
    </citation>
    <scope>NUCLEOTIDE SEQUENCE [LARGE SCALE GENOMIC DNA]</scope>
    <source>
        <strain evidence="1 2">ULC007</strain>
    </source>
</reference>
<dbReference type="AlphaFoldDB" id="A0A2T1D7C8"/>
<reference evidence="1 2" key="1">
    <citation type="submission" date="2018-02" db="EMBL/GenBank/DDBJ databases">
        <authorList>
            <person name="Cohen D.B."/>
            <person name="Kent A.D."/>
        </authorList>
    </citation>
    <scope>NUCLEOTIDE SEQUENCE [LARGE SCALE GENOMIC DNA]</scope>
    <source>
        <strain evidence="1 2">ULC007</strain>
    </source>
</reference>
<dbReference type="EMBL" id="PVWG01000042">
    <property type="protein sequence ID" value="PSB16415.1"/>
    <property type="molecule type" value="Genomic_DNA"/>
</dbReference>
<comment type="caution">
    <text evidence="1">The sequence shown here is derived from an EMBL/GenBank/DDBJ whole genome shotgun (WGS) entry which is preliminary data.</text>
</comment>
<dbReference type="Proteomes" id="UP000238634">
    <property type="component" value="Unassembled WGS sequence"/>
</dbReference>
<protein>
    <submittedName>
        <fullName evidence="1">Uncharacterized protein</fullName>
    </submittedName>
</protein>
<name>A0A2T1D7C8_9CYAN</name>
<proteinExistence type="predicted"/>
<accession>A0A2T1D7C8</accession>